<evidence type="ECO:0000259" key="5">
    <source>
        <dbReference type="PROSITE" id="PS50931"/>
    </source>
</evidence>
<keyword evidence="7" id="KW-1185">Reference proteome</keyword>
<accession>A0A975SLV5</accession>
<comment type="similarity">
    <text evidence="1">Belongs to the LysR transcriptional regulatory family.</text>
</comment>
<dbReference type="InterPro" id="IPR058163">
    <property type="entry name" value="LysR-type_TF_proteobact-type"/>
</dbReference>
<dbReference type="AlphaFoldDB" id="A0A975SLV5"/>
<dbReference type="FunFam" id="1.10.10.10:FF:000001">
    <property type="entry name" value="LysR family transcriptional regulator"/>
    <property type="match status" value="1"/>
</dbReference>
<dbReference type="RefSeq" id="WP_216128477.1">
    <property type="nucleotide sequence ID" value="NZ_CP064782.1"/>
</dbReference>
<dbReference type="GO" id="GO:0043565">
    <property type="term" value="F:sequence-specific DNA binding"/>
    <property type="evidence" value="ECO:0007669"/>
    <property type="project" value="TreeGrafter"/>
</dbReference>
<dbReference type="GO" id="GO:0006351">
    <property type="term" value="P:DNA-templated transcription"/>
    <property type="evidence" value="ECO:0007669"/>
    <property type="project" value="TreeGrafter"/>
</dbReference>
<sequence>MALDDLQLFLAVAEGEGFTAAARRLGLPKSTLSRAVARLEERLGQRLCERSTRHLRLTEAGKLLEEQTRPLVGRLGELLDYAQSRQDTPQGLLRIAAPYEFGVLRLGDVLADVLVRYPGLEAEVDLSSRVPDPRAEDYDIVFRIQSGPLPDSEQVARRIYAVARGLYGSPGLLARYGEPRCLADLAAWPCLPSPDELVWSLRRGDGKIEELRPSGPLRAQNVGMRLRGVRAGLGAAILASAYCRDALAAKAIVPLLPGYQIPPVRVYALLPGRRLMPAKVRVFLDALAEELAELDAERPAL</sequence>
<evidence type="ECO:0000313" key="6">
    <source>
        <dbReference type="EMBL" id="QWT48726.1"/>
    </source>
</evidence>
<dbReference type="PANTHER" id="PTHR30537:SF5">
    <property type="entry name" value="HTH-TYPE TRANSCRIPTIONAL ACTIVATOR TTDR-RELATED"/>
    <property type="match status" value="1"/>
</dbReference>
<dbReference type="Pfam" id="PF00126">
    <property type="entry name" value="HTH_1"/>
    <property type="match status" value="1"/>
</dbReference>
<keyword evidence="3" id="KW-0238">DNA-binding</keyword>
<name>A0A975SLV5_9RHOO</name>
<evidence type="ECO:0000256" key="3">
    <source>
        <dbReference type="ARBA" id="ARBA00023125"/>
    </source>
</evidence>
<dbReference type="Proteomes" id="UP000683428">
    <property type="component" value="Chromosome"/>
</dbReference>
<keyword evidence="4" id="KW-0804">Transcription</keyword>
<dbReference type="CDD" id="cd08422">
    <property type="entry name" value="PBP2_CrgA_like"/>
    <property type="match status" value="1"/>
</dbReference>
<feature type="domain" description="HTH lysR-type" evidence="5">
    <location>
        <begin position="1"/>
        <end position="58"/>
    </location>
</feature>
<dbReference type="PANTHER" id="PTHR30537">
    <property type="entry name" value="HTH-TYPE TRANSCRIPTIONAL REGULATOR"/>
    <property type="match status" value="1"/>
</dbReference>
<dbReference type="KEGG" id="aiq:Azoinq_12925"/>
<evidence type="ECO:0000256" key="1">
    <source>
        <dbReference type="ARBA" id="ARBA00009437"/>
    </source>
</evidence>
<dbReference type="InterPro" id="IPR005119">
    <property type="entry name" value="LysR_subst-bd"/>
</dbReference>
<dbReference type="PROSITE" id="PS50931">
    <property type="entry name" value="HTH_LYSR"/>
    <property type="match status" value="1"/>
</dbReference>
<reference evidence="6" key="1">
    <citation type="submission" date="2020-11" db="EMBL/GenBank/DDBJ databases">
        <title>Azospira inquinata sp. nov.</title>
        <authorList>
            <person name="Moe W.M."/>
            <person name="Mikes M.C."/>
        </authorList>
    </citation>
    <scope>NUCLEOTIDE SEQUENCE</scope>
    <source>
        <strain evidence="6">Azo-3</strain>
    </source>
</reference>
<dbReference type="Pfam" id="PF03466">
    <property type="entry name" value="LysR_substrate"/>
    <property type="match status" value="1"/>
</dbReference>
<evidence type="ECO:0000313" key="7">
    <source>
        <dbReference type="Proteomes" id="UP000683428"/>
    </source>
</evidence>
<keyword evidence="2" id="KW-0805">Transcription regulation</keyword>
<proteinExistence type="inferred from homology"/>
<dbReference type="EMBL" id="CP064782">
    <property type="protein sequence ID" value="QWT48726.1"/>
    <property type="molecule type" value="Genomic_DNA"/>
</dbReference>
<evidence type="ECO:0000256" key="2">
    <source>
        <dbReference type="ARBA" id="ARBA00023015"/>
    </source>
</evidence>
<evidence type="ECO:0000256" key="4">
    <source>
        <dbReference type="ARBA" id="ARBA00023163"/>
    </source>
</evidence>
<gene>
    <name evidence="6" type="ORF">Azoinq_12925</name>
</gene>
<dbReference type="GO" id="GO:0003700">
    <property type="term" value="F:DNA-binding transcription factor activity"/>
    <property type="evidence" value="ECO:0007669"/>
    <property type="project" value="InterPro"/>
</dbReference>
<dbReference type="InterPro" id="IPR000847">
    <property type="entry name" value="LysR_HTH_N"/>
</dbReference>
<organism evidence="6 7">
    <name type="scientific">Azospira inquinata</name>
    <dbReference type="NCBI Taxonomy" id="2785627"/>
    <lineage>
        <taxon>Bacteria</taxon>
        <taxon>Pseudomonadati</taxon>
        <taxon>Pseudomonadota</taxon>
        <taxon>Betaproteobacteria</taxon>
        <taxon>Rhodocyclales</taxon>
        <taxon>Rhodocyclaceae</taxon>
        <taxon>Azospira</taxon>
    </lineage>
</organism>
<protein>
    <submittedName>
        <fullName evidence="6">LysR family transcriptional regulator</fullName>
    </submittedName>
</protein>